<dbReference type="GO" id="GO:0005886">
    <property type="term" value="C:plasma membrane"/>
    <property type="evidence" value="ECO:0007669"/>
    <property type="project" value="TreeGrafter"/>
</dbReference>
<evidence type="ECO:0000256" key="1">
    <source>
        <dbReference type="ARBA" id="ARBA00004141"/>
    </source>
</evidence>
<feature type="compositionally biased region" description="Polar residues" evidence="10">
    <location>
        <begin position="48"/>
        <end position="66"/>
    </location>
</feature>
<comment type="subcellular location">
    <subcellularLocation>
        <location evidence="1">Membrane</location>
        <topology evidence="1">Multi-pass membrane protein</topology>
    </subcellularLocation>
</comment>
<evidence type="ECO:0000256" key="4">
    <source>
        <dbReference type="ARBA" id="ARBA00022989"/>
    </source>
</evidence>
<feature type="domain" description="Potassium channel" evidence="12">
    <location>
        <begin position="206"/>
        <end position="263"/>
    </location>
</feature>
<feature type="transmembrane region" description="Helical" evidence="11">
    <location>
        <begin position="120"/>
        <end position="141"/>
    </location>
</feature>
<evidence type="ECO:0000256" key="3">
    <source>
        <dbReference type="ARBA" id="ARBA00022692"/>
    </source>
</evidence>
<feature type="transmembrane region" description="Helical" evidence="11">
    <location>
        <begin position="208"/>
        <end position="227"/>
    </location>
</feature>
<dbReference type="PANTHER" id="PTHR11003">
    <property type="entry name" value="POTASSIUM CHANNEL, SUBFAMILY K"/>
    <property type="match status" value="1"/>
</dbReference>
<feature type="transmembrane region" description="Helical" evidence="11">
    <location>
        <begin position="234"/>
        <end position="255"/>
    </location>
</feature>
<dbReference type="GO" id="GO:0030322">
    <property type="term" value="P:stabilization of membrane potential"/>
    <property type="evidence" value="ECO:0007669"/>
    <property type="project" value="TreeGrafter"/>
</dbReference>
<feature type="transmembrane region" description="Helical" evidence="11">
    <location>
        <begin position="373"/>
        <end position="393"/>
    </location>
</feature>
<evidence type="ECO:0000256" key="7">
    <source>
        <dbReference type="ARBA" id="ARBA00023303"/>
    </source>
</evidence>
<dbReference type="Pfam" id="PF07885">
    <property type="entry name" value="Ion_trans_2"/>
    <property type="match status" value="2"/>
</dbReference>
<accession>A0A7E4V272</accession>
<dbReference type="Gene3D" id="1.10.287.70">
    <property type="match status" value="1"/>
</dbReference>
<comment type="similarity">
    <text evidence="8">Belongs to the two pore domain potassium channel (TC 1.A.1.8) family.</text>
</comment>
<feature type="coiled-coil region" evidence="9">
    <location>
        <begin position="147"/>
        <end position="174"/>
    </location>
</feature>
<feature type="compositionally biased region" description="Basic residues" evidence="10">
    <location>
        <begin position="1"/>
        <end position="11"/>
    </location>
</feature>
<evidence type="ECO:0000256" key="11">
    <source>
        <dbReference type="SAM" id="Phobius"/>
    </source>
</evidence>
<keyword evidence="7 8" id="KW-0407">Ion channel</keyword>
<evidence type="ECO:0000256" key="10">
    <source>
        <dbReference type="SAM" id="MobiDB-lite"/>
    </source>
</evidence>
<evidence type="ECO:0000313" key="13">
    <source>
        <dbReference type="Proteomes" id="UP000492821"/>
    </source>
</evidence>
<evidence type="ECO:0000256" key="5">
    <source>
        <dbReference type="ARBA" id="ARBA00023065"/>
    </source>
</evidence>
<reference evidence="14" key="2">
    <citation type="submission" date="2020-10" db="UniProtKB">
        <authorList>
            <consortium name="WormBaseParasite"/>
        </authorList>
    </citation>
    <scope>IDENTIFICATION</scope>
</reference>
<evidence type="ECO:0000256" key="8">
    <source>
        <dbReference type="RuleBase" id="RU003857"/>
    </source>
</evidence>
<dbReference type="SUPFAM" id="SSF81324">
    <property type="entry name" value="Voltage-gated potassium channels"/>
    <property type="match status" value="2"/>
</dbReference>
<evidence type="ECO:0000256" key="2">
    <source>
        <dbReference type="ARBA" id="ARBA00022448"/>
    </source>
</evidence>
<dbReference type="AlphaFoldDB" id="A0A7E4V272"/>
<feature type="domain" description="Potassium channel" evidence="12">
    <location>
        <begin position="381"/>
        <end position="454"/>
    </location>
</feature>
<dbReference type="GO" id="GO:0022841">
    <property type="term" value="F:potassium ion leak channel activity"/>
    <property type="evidence" value="ECO:0007669"/>
    <property type="project" value="TreeGrafter"/>
</dbReference>
<keyword evidence="4 11" id="KW-1133">Transmembrane helix</keyword>
<protein>
    <submittedName>
        <fullName evidence="14">Ion_trans_2 domain-containing protein</fullName>
    </submittedName>
</protein>
<dbReference type="Proteomes" id="UP000492821">
    <property type="component" value="Unassembled WGS sequence"/>
</dbReference>
<dbReference type="GO" id="GO:0015271">
    <property type="term" value="F:outward rectifier potassium channel activity"/>
    <property type="evidence" value="ECO:0007669"/>
    <property type="project" value="TreeGrafter"/>
</dbReference>
<dbReference type="WBParaSite" id="Pan_g15663.t1">
    <property type="protein sequence ID" value="Pan_g15663.t1"/>
    <property type="gene ID" value="Pan_g15663"/>
</dbReference>
<evidence type="ECO:0000256" key="6">
    <source>
        <dbReference type="ARBA" id="ARBA00023136"/>
    </source>
</evidence>
<dbReference type="PRINTS" id="PR01333">
    <property type="entry name" value="2POREKCHANEL"/>
</dbReference>
<feature type="transmembrane region" description="Helical" evidence="11">
    <location>
        <begin position="429"/>
        <end position="449"/>
    </location>
</feature>
<keyword evidence="13" id="KW-1185">Reference proteome</keyword>
<keyword evidence="5 8" id="KW-0406">Ion transport</keyword>
<keyword evidence="2 8" id="KW-0813">Transport</keyword>
<keyword evidence="3 8" id="KW-0812">Transmembrane</keyword>
<dbReference type="InterPro" id="IPR003280">
    <property type="entry name" value="2pore_dom_K_chnl"/>
</dbReference>
<dbReference type="PANTHER" id="PTHR11003:SF312">
    <property type="entry name" value="POTASSIUM CHANNEL DOMAIN-CONTAINING PROTEIN"/>
    <property type="match status" value="1"/>
</dbReference>
<feature type="region of interest" description="Disordered" evidence="10">
    <location>
        <begin position="1"/>
        <end position="97"/>
    </location>
</feature>
<name>A0A7E4V272_PANRE</name>
<keyword evidence="9" id="KW-0175">Coiled coil</keyword>
<keyword evidence="6 11" id="KW-0472">Membrane</keyword>
<reference evidence="13" key="1">
    <citation type="journal article" date="2013" name="Genetics">
        <title>The draft genome and transcriptome of Panagrellus redivivus are shaped by the harsh demands of a free-living lifestyle.</title>
        <authorList>
            <person name="Srinivasan J."/>
            <person name="Dillman A.R."/>
            <person name="Macchietto M.G."/>
            <person name="Heikkinen L."/>
            <person name="Lakso M."/>
            <person name="Fracchia K.M."/>
            <person name="Antoshechkin I."/>
            <person name="Mortazavi A."/>
            <person name="Wong G."/>
            <person name="Sternberg P.W."/>
        </authorList>
    </citation>
    <scope>NUCLEOTIDE SEQUENCE [LARGE SCALE GENOMIC DNA]</scope>
    <source>
        <strain evidence="13">MT8872</strain>
    </source>
</reference>
<feature type="compositionally biased region" description="Polar residues" evidence="10">
    <location>
        <begin position="15"/>
        <end position="35"/>
    </location>
</feature>
<proteinExistence type="inferred from homology"/>
<feature type="compositionally biased region" description="Acidic residues" evidence="10">
    <location>
        <begin position="762"/>
        <end position="771"/>
    </location>
</feature>
<sequence>MPVLFNKRRRPPLPSTATTGTNLSTNFPTRPSSASLHAGQHAFHRADSASSKRTFHSGVTSSSGTVIQRPPPSPAHRSASERSGGVQSTGSARSPAPPKGFFRRFKAEFKYFYKRRHIKYLVPLIGVVVYMFIGACLFYWLESGAEEERLAQKARELQREKSLLLKRMEEILQDKAALQPEKRGRFIEEAVDHFHKQMDIHFALEAEWTFLAAMYFAGTLFTTIGYGDIACQTAVGRAITVIYGIFGVPVMLMTLNDLGKFLFKSINEFLDYMKVLSTRFRKKKEDQVAIMEQGEAMSQSSKTRNSIDKRRVSFALRHGSETITLDQLSLDMEAVGTQGEPSDDAVFNDDELISIQQHDLEQQQHQPLPIQNMPVTVALFITIGWIFFCAALFQLWEDWTYTESWYFMCISMSTIGLGDVSVKRRDMMVLCFLFVIIGLSLVSMCINVIQTALEDLYKKMLMKLLLDYQAKLSKEGDHEGASVGMMKMWGRSKTAKYLMPMLSADTRRHVMNQIQEEAKETGVELPPIFNDLDEKTGMPRILAAVHEKKRDDDDPEKVDILELVRQTDPTRVSVPSRSPLPTIVCYEADTQTDAVLLNDNTAQTLEVSFADLGVQTEFVEPTGNDQEQQTETDSGIEEESQTPILIFIDSETMTSPQTFMSLETQTERILTKEQQMQTQIIDILDNEMQTEFIETQNIRSQTDEQTFEEIAVQTDPMEVPEPPKVEEDEKLNKMNAARRRIRKAFKKRAEAKRRVSTGDNVVDLEEDEIPEENANSAGSYESLDWNPVDGLHAERQRPVSDLKRLFDSFKSAK</sequence>
<evidence type="ECO:0000256" key="9">
    <source>
        <dbReference type="SAM" id="Coils"/>
    </source>
</evidence>
<evidence type="ECO:0000259" key="12">
    <source>
        <dbReference type="Pfam" id="PF07885"/>
    </source>
</evidence>
<dbReference type="InterPro" id="IPR013099">
    <property type="entry name" value="K_chnl_dom"/>
</dbReference>
<feature type="region of interest" description="Disordered" evidence="10">
    <location>
        <begin position="748"/>
        <end position="799"/>
    </location>
</feature>
<evidence type="ECO:0000313" key="14">
    <source>
        <dbReference type="WBParaSite" id="Pan_g15663.t1"/>
    </source>
</evidence>
<organism evidence="13 14">
    <name type="scientific">Panagrellus redivivus</name>
    <name type="common">Microworm</name>
    <dbReference type="NCBI Taxonomy" id="6233"/>
    <lineage>
        <taxon>Eukaryota</taxon>
        <taxon>Metazoa</taxon>
        <taxon>Ecdysozoa</taxon>
        <taxon>Nematoda</taxon>
        <taxon>Chromadorea</taxon>
        <taxon>Rhabditida</taxon>
        <taxon>Tylenchina</taxon>
        <taxon>Panagrolaimomorpha</taxon>
        <taxon>Panagrolaimoidea</taxon>
        <taxon>Panagrolaimidae</taxon>
        <taxon>Panagrellus</taxon>
    </lineage>
</organism>